<evidence type="ECO:0000256" key="1">
    <source>
        <dbReference type="SAM" id="SignalP"/>
    </source>
</evidence>
<feature type="signal peptide" evidence="1">
    <location>
        <begin position="1"/>
        <end position="18"/>
    </location>
</feature>
<name>A0A1S1YT86_FLAPC</name>
<organism evidence="2 3">
    <name type="scientific">Flammeovirga pacifica</name>
    <dbReference type="NCBI Taxonomy" id="915059"/>
    <lineage>
        <taxon>Bacteria</taxon>
        <taxon>Pseudomonadati</taxon>
        <taxon>Bacteroidota</taxon>
        <taxon>Cytophagia</taxon>
        <taxon>Cytophagales</taxon>
        <taxon>Flammeovirgaceae</taxon>
        <taxon>Flammeovirga</taxon>
    </lineage>
</organism>
<protein>
    <recommendedName>
        <fullName evidence="4">Porin</fullName>
    </recommendedName>
</protein>
<dbReference type="AlphaFoldDB" id="A0A1S1YT86"/>
<sequence length="374" mass="42843">MKKQLTFLCMIISFSALGQSSLDFNGMFQGFTTYTNESDLKLWSGGRYIPELKYEYKIDSVQSFSAYGSANLYADIQYAGGTTINNAYINPYRAWVRYAYQNSEIRIGLQKIDFGSASILRPLQWFNQIDPRDPLGLTNGVYSALGKYYFKNNANIWLWVLYGNEDRRGFDVLPSDKKTPEYGGRIQLPTPKGEIAFSYHHRNAIYDNRDVTQPEIINTIENKYGIDGKWDVGVGLWFEGSYTKTQDPISFFTHQSLLNIGTDYTIHGVNVVLEHLFTRYGEEINRADYQGNTTALSLNYPISFFDGISLMVYQDWTNNGTGAFASYNHDFNLWTGYFMMYYNPTTQITSPIVNNDLNQFTSGFGIRLMAIINH</sequence>
<evidence type="ECO:0000313" key="2">
    <source>
        <dbReference type="EMBL" id="OHX64216.1"/>
    </source>
</evidence>
<comment type="caution">
    <text evidence="2">The sequence shown here is derived from an EMBL/GenBank/DDBJ whole genome shotgun (WGS) entry which is preliminary data.</text>
</comment>
<dbReference type="STRING" id="915059.NH26_21675"/>
<evidence type="ECO:0000313" key="3">
    <source>
        <dbReference type="Proteomes" id="UP000179797"/>
    </source>
</evidence>
<proteinExistence type="predicted"/>
<feature type="chain" id="PRO_5010174834" description="Porin" evidence="1">
    <location>
        <begin position="19"/>
        <end position="374"/>
    </location>
</feature>
<keyword evidence="3" id="KW-1185">Reference proteome</keyword>
<evidence type="ECO:0008006" key="4">
    <source>
        <dbReference type="Google" id="ProtNLM"/>
    </source>
</evidence>
<dbReference type="SUPFAM" id="SSF56935">
    <property type="entry name" value="Porins"/>
    <property type="match status" value="1"/>
</dbReference>
<accession>A0A1S1YT86</accession>
<reference evidence="2 3" key="1">
    <citation type="journal article" date="2012" name="Int. J. Syst. Evol. Microbiol.">
        <title>Flammeovirga pacifica sp. nov., isolated from deep-sea sediment.</title>
        <authorList>
            <person name="Xu H."/>
            <person name="Fu Y."/>
            <person name="Yang N."/>
            <person name="Ding Z."/>
            <person name="Lai Q."/>
            <person name="Zeng R."/>
        </authorList>
    </citation>
    <scope>NUCLEOTIDE SEQUENCE [LARGE SCALE GENOMIC DNA]</scope>
    <source>
        <strain evidence="3">DSM 24597 / LMG 26175 / WPAGA1</strain>
    </source>
</reference>
<gene>
    <name evidence="2" type="ORF">NH26_21675</name>
</gene>
<dbReference type="EMBL" id="JRYR02000002">
    <property type="protein sequence ID" value="OHX64216.1"/>
    <property type="molecule type" value="Genomic_DNA"/>
</dbReference>
<keyword evidence="1" id="KW-0732">Signal</keyword>
<dbReference type="Proteomes" id="UP000179797">
    <property type="component" value="Unassembled WGS sequence"/>
</dbReference>